<dbReference type="RefSeq" id="WP_379497644.1">
    <property type="nucleotide sequence ID" value="NZ_JBHSAO010000011.1"/>
</dbReference>
<evidence type="ECO:0000313" key="1">
    <source>
        <dbReference type="EMBL" id="MFC4025153.1"/>
    </source>
</evidence>
<keyword evidence="2" id="KW-1185">Reference proteome</keyword>
<evidence type="ECO:0000313" key="2">
    <source>
        <dbReference type="Proteomes" id="UP001595772"/>
    </source>
</evidence>
<protein>
    <submittedName>
        <fullName evidence="1">Uncharacterized protein</fullName>
    </submittedName>
</protein>
<dbReference type="EMBL" id="JBHSAO010000011">
    <property type="protein sequence ID" value="MFC4025153.1"/>
    <property type="molecule type" value="Genomic_DNA"/>
</dbReference>
<reference evidence="2" key="1">
    <citation type="journal article" date="2019" name="Int. J. Syst. Evol. Microbiol.">
        <title>The Global Catalogue of Microorganisms (GCM) 10K type strain sequencing project: providing services to taxonomists for standard genome sequencing and annotation.</title>
        <authorList>
            <consortium name="The Broad Institute Genomics Platform"/>
            <consortium name="The Broad Institute Genome Sequencing Center for Infectious Disease"/>
            <person name="Wu L."/>
            <person name="Ma J."/>
        </authorList>
    </citation>
    <scope>NUCLEOTIDE SEQUENCE [LARGE SCALE GENOMIC DNA]</scope>
    <source>
        <strain evidence="2">IBRC-M 10703</strain>
    </source>
</reference>
<accession>A0ABV8H294</accession>
<proteinExistence type="predicted"/>
<comment type="caution">
    <text evidence="1">The sequence shown here is derived from an EMBL/GenBank/DDBJ whole genome shotgun (WGS) entry which is preliminary data.</text>
</comment>
<gene>
    <name evidence="1" type="ORF">ACFOUV_15265</name>
</gene>
<sequence length="63" mass="7263">MKNARRIECPACGHRLMDKKEGAFGAVQVKCMKSKHVWEIELSKLSFKLIHGKLYRDDKESVS</sequence>
<dbReference type="Proteomes" id="UP001595772">
    <property type="component" value="Unassembled WGS sequence"/>
</dbReference>
<organism evidence="1 2">
    <name type="scientific">Oceanobacillus longus</name>
    <dbReference type="NCBI Taxonomy" id="930120"/>
    <lineage>
        <taxon>Bacteria</taxon>
        <taxon>Bacillati</taxon>
        <taxon>Bacillota</taxon>
        <taxon>Bacilli</taxon>
        <taxon>Bacillales</taxon>
        <taxon>Bacillaceae</taxon>
        <taxon>Oceanobacillus</taxon>
    </lineage>
</organism>
<name>A0ABV8H294_9BACI</name>